<feature type="transmembrane region" description="Helical" evidence="5">
    <location>
        <begin position="149"/>
        <end position="168"/>
    </location>
</feature>
<evidence type="ECO:0000259" key="6">
    <source>
        <dbReference type="Pfam" id="PF04932"/>
    </source>
</evidence>
<dbReference type="PANTHER" id="PTHR37422">
    <property type="entry name" value="TEICHURONIC ACID BIOSYNTHESIS PROTEIN TUAE"/>
    <property type="match status" value="1"/>
</dbReference>
<feature type="transmembrane region" description="Helical" evidence="5">
    <location>
        <begin position="230"/>
        <end position="248"/>
    </location>
</feature>
<organism evidence="7 8">
    <name type="scientific">Pseudarcicella hirudinis</name>
    <dbReference type="NCBI Taxonomy" id="1079859"/>
    <lineage>
        <taxon>Bacteria</taxon>
        <taxon>Pseudomonadati</taxon>
        <taxon>Bacteroidota</taxon>
        <taxon>Cytophagia</taxon>
        <taxon>Cytophagales</taxon>
        <taxon>Flectobacillaceae</taxon>
        <taxon>Pseudarcicella</taxon>
    </lineage>
</organism>
<reference evidence="7 8" key="1">
    <citation type="submission" date="2016-10" db="EMBL/GenBank/DDBJ databases">
        <authorList>
            <person name="de Groot N.N."/>
        </authorList>
    </citation>
    <scope>NUCLEOTIDE SEQUENCE [LARGE SCALE GENOMIC DNA]</scope>
    <source>
        <strain evidence="8">E92,LMG 26720,CCM 7988</strain>
    </source>
</reference>
<dbReference type="RefSeq" id="WP_092018908.1">
    <property type="nucleotide sequence ID" value="NZ_FOXH01000014.1"/>
</dbReference>
<dbReference type="GO" id="GO:0016874">
    <property type="term" value="F:ligase activity"/>
    <property type="evidence" value="ECO:0007669"/>
    <property type="project" value="UniProtKB-KW"/>
</dbReference>
<evidence type="ECO:0000256" key="3">
    <source>
        <dbReference type="ARBA" id="ARBA00022989"/>
    </source>
</evidence>
<keyword evidence="8" id="KW-1185">Reference proteome</keyword>
<keyword evidence="7" id="KW-0436">Ligase</keyword>
<dbReference type="STRING" id="1079859.SAMN04515674_11435"/>
<evidence type="ECO:0000256" key="1">
    <source>
        <dbReference type="ARBA" id="ARBA00004141"/>
    </source>
</evidence>
<dbReference type="AlphaFoldDB" id="A0A1I5XAU4"/>
<dbReference type="OrthoDB" id="783093at2"/>
<comment type="subcellular location">
    <subcellularLocation>
        <location evidence="1">Membrane</location>
        <topology evidence="1">Multi-pass membrane protein</topology>
    </subcellularLocation>
</comment>
<feature type="transmembrane region" description="Helical" evidence="5">
    <location>
        <begin position="119"/>
        <end position="137"/>
    </location>
</feature>
<evidence type="ECO:0000313" key="7">
    <source>
        <dbReference type="EMBL" id="SFQ29014.1"/>
    </source>
</evidence>
<protein>
    <submittedName>
        <fullName evidence="7">O-antigen ligase like membrane protein</fullName>
    </submittedName>
</protein>
<keyword evidence="4 5" id="KW-0472">Membrane</keyword>
<dbReference type="PANTHER" id="PTHR37422:SF13">
    <property type="entry name" value="LIPOPOLYSACCHARIDE BIOSYNTHESIS PROTEIN PA4999-RELATED"/>
    <property type="match status" value="1"/>
</dbReference>
<evidence type="ECO:0000256" key="5">
    <source>
        <dbReference type="SAM" id="Phobius"/>
    </source>
</evidence>
<evidence type="ECO:0000256" key="4">
    <source>
        <dbReference type="ARBA" id="ARBA00023136"/>
    </source>
</evidence>
<dbReference type="Pfam" id="PF04932">
    <property type="entry name" value="Wzy_C"/>
    <property type="match status" value="1"/>
</dbReference>
<feature type="transmembrane region" description="Helical" evidence="5">
    <location>
        <begin position="40"/>
        <end position="58"/>
    </location>
</feature>
<evidence type="ECO:0000256" key="2">
    <source>
        <dbReference type="ARBA" id="ARBA00022692"/>
    </source>
</evidence>
<accession>A0A1I5XAU4</accession>
<evidence type="ECO:0000313" key="8">
    <source>
        <dbReference type="Proteomes" id="UP000199306"/>
    </source>
</evidence>
<feature type="transmembrane region" description="Helical" evidence="5">
    <location>
        <begin position="175"/>
        <end position="192"/>
    </location>
</feature>
<dbReference type="Proteomes" id="UP000199306">
    <property type="component" value="Unassembled WGS sequence"/>
</dbReference>
<name>A0A1I5XAU4_9BACT</name>
<keyword evidence="2 5" id="KW-0812">Transmembrane</keyword>
<sequence length="482" mass="53783">MNNDPLYTTNRDRLKDIWLIPGILISIFLGWLVSGKGMSVGVLLSVFPFLAGFFVLIFLKPRIGLIFFLIYCFIMPTLGKHIDGLQAGLGQDALLILTWLGIIFQRTRVYKFRHLNNDLMWLTFVWFVITVLEIANPERPSILGWVYEMRSATLYWILSVPLVFLVFNKKSDIDLFFNIIIILSLIGAIYGAKQLMIGPDAAENRWLEAGAKKTHVLFGKLRVFSYYSDAAQFGSSQAHVSIMCLILASGAHSFSKKLWYAFAGVIIFYGMLISGTRGALFAFVGGGATFLVLSKQVKILILGGVLGLAFLGMLKYTNIGSGNQQINRMRTSLDPEDASFQVRLINQKILKDYLASRPFGTGVGTIGMWGVTYNADKYISRIPPDSLYVKIWAMYGIVGFILWLGIMLYITGKSAGIIWNTRDPVLRNQLAALCGGATGVLLCSYGNEVLNAMPTSAIVYISWGLIWLSPRWDKPQPKTIEI</sequence>
<feature type="transmembrane region" description="Helical" evidence="5">
    <location>
        <begin position="260"/>
        <end position="293"/>
    </location>
</feature>
<dbReference type="InterPro" id="IPR007016">
    <property type="entry name" value="O-antigen_ligase-rel_domated"/>
</dbReference>
<gene>
    <name evidence="7" type="ORF">SAMN04515674_11435</name>
</gene>
<feature type="transmembrane region" description="Helical" evidence="5">
    <location>
        <begin position="88"/>
        <end position="107"/>
    </location>
</feature>
<feature type="transmembrane region" description="Helical" evidence="5">
    <location>
        <begin position="299"/>
        <end position="319"/>
    </location>
</feature>
<dbReference type="InterPro" id="IPR051533">
    <property type="entry name" value="WaaL-like"/>
</dbReference>
<feature type="transmembrane region" description="Helical" evidence="5">
    <location>
        <begin position="353"/>
        <end position="371"/>
    </location>
</feature>
<feature type="transmembrane region" description="Helical" evidence="5">
    <location>
        <begin position="65"/>
        <end position="82"/>
    </location>
</feature>
<keyword evidence="3 5" id="KW-1133">Transmembrane helix</keyword>
<feature type="domain" description="O-antigen ligase-related" evidence="6">
    <location>
        <begin position="263"/>
        <end position="404"/>
    </location>
</feature>
<dbReference type="EMBL" id="FOXH01000014">
    <property type="protein sequence ID" value="SFQ29014.1"/>
    <property type="molecule type" value="Genomic_DNA"/>
</dbReference>
<proteinExistence type="predicted"/>
<dbReference type="GO" id="GO:0016020">
    <property type="term" value="C:membrane"/>
    <property type="evidence" value="ECO:0007669"/>
    <property type="project" value="UniProtKB-SubCell"/>
</dbReference>
<feature type="transmembrane region" description="Helical" evidence="5">
    <location>
        <begin position="17"/>
        <end position="34"/>
    </location>
</feature>
<feature type="transmembrane region" description="Helical" evidence="5">
    <location>
        <begin position="391"/>
        <end position="410"/>
    </location>
</feature>